<dbReference type="PRINTS" id="PR01703">
    <property type="entry name" value="MNSODISMTASE"/>
</dbReference>
<comment type="catalytic activity">
    <reaction evidence="6">
        <text>2 superoxide + 2 H(+) = H2O2 + O2</text>
        <dbReference type="Rhea" id="RHEA:20696"/>
        <dbReference type="ChEBI" id="CHEBI:15378"/>
        <dbReference type="ChEBI" id="CHEBI:15379"/>
        <dbReference type="ChEBI" id="CHEBI:16240"/>
        <dbReference type="ChEBI" id="CHEBI:18421"/>
        <dbReference type="EC" id="1.15.1.1"/>
    </reaction>
</comment>
<sequence>MENSRYPFQLEPLPYSYDALSPNIDETTLHFHHDKHLQTYVDNLNKALEPYPQFQDWTLERLCADYGSLPPQAATGVRNNAGGVYNHQLYFRCMTGDKNSPSPRMERELNRCFGSLEEFQKQLKAAALARFGSGWAYLVQDPKGDFKILSTANQDTPLPQGLRPLLLVDVWEHAYYLQYQNRRAEYLDQWFPLIDWRVVEYNAFQNGIAR</sequence>
<evidence type="ECO:0000256" key="3">
    <source>
        <dbReference type="ARBA" id="ARBA00022723"/>
    </source>
</evidence>
<dbReference type="InterPro" id="IPR001189">
    <property type="entry name" value="Mn/Fe_SOD"/>
</dbReference>
<gene>
    <name evidence="9" type="primary">sodA2</name>
    <name evidence="9" type="ORF">AULFYP135_00196</name>
</gene>
<dbReference type="GO" id="GO:0004784">
    <property type="term" value="F:superoxide dismutase activity"/>
    <property type="evidence" value="ECO:0007669"/>
    <property type="project" value="UniProtKB-EC"/>
</dbReference>
<evidence type="ECO:0000313" key="9">
    <source>
        <dbReference type="EMBL" id="VYS75349.1"/>
    </source>
</evidence>
<proteinExistence type="inferred from homology"/>
<comment type="function">
    <text evidence="6">Destroys radicals which are normally produced within the cells and which are toxic to biological systems.</text>
</comment>
<keyword evidence="3 5" id="KW-0479">Metal-binding</keyword>
<dbReference type="PIRSF" id="PIRSF000349">
    <property type="entry name" value="SODismutase"/>
    <property type="match status" value="1"/>
</dbReference>
<comment type="similarity">
    <text evidence="1 6">Belongs to the iron/manganese superoxide dismutase family.</text>
</comment>
<evidence type="ECO:0000256" key="4">
    <source>
        <dbReference type="ARBA" id="ARBA00023002"/>
    </source>
</evidence>
<dbReference type="InterPro" id="IPR036314">
    <property type="entry name" value="SOD_C_sf"/>
</dbReference>
<evidence type="ECO:0000259" key="7">
    <source>
        <dbReference type="Pfam" id="PF00081"/>
    </source>
</evidence>
<dbReference type="GO" id="GO:0046872">
    <property type="term" value="F:metal ion binding"/>
    <property type="evidence" value="ECO:0007669"/>
    <property type="project" value="UniProtKB-KW"/>
</dbReference>
<dbReference type="PANTHER" id="PTHR43595">
    <property type="entry name" value="37S RIBOSOMAL PROTEIN S26, MITOCHONDRIAL"/>
    <property type="match status" value="1"/>
</dbReference>
<evidence type="ECO:0000256" key="5">
    <source>
        <dbReference type="PIRSR" id="PIRSR000349-1"/>
    </source>
</evidence>
<name>A0A6N2R500_9FIRM</name>
<protein>
    <recommendedName>
        <fullName evidence="2 6">Superoxide dismutase</fullName>
        <ecNumber evidence="2 6">1.15.1.1</ecNumber>
    </recommendedName>
</protein>
<evidence type="ECO:0000259" key="8">
    <source>
        <dbReference type="Pfam" id="PF02777"/>
    </source>
</evidence>
<dbReference type="Pfam" id="PF02777">
    <property type="entry name" value="Sod_Fe_C"/>
    <property type="match status" value="1"/>
</dbReference>
<feature type="binding site" evidence="5">
    <location>
        <position position="169"/>
    </location>
    <ligand>
        <name>Mn(2+)</name>
        <dbReference type="ChEBI" id="CHEBI:29035"/>
    </ligand>
</feature>
<feature type="domain" description="Manganese/iron superoxide dismutase N-terminal" evidence="7">
    <location>
        <begin position="8"/>
        <end position="95"/>
    </location>
</feature>
<keyword evidence="4 6" id="KW-0560">Oxidoreductase</keyword>
<evidence type="ECO:0000256" key="6">
    <source>
        <dbReference type="RuleBase" id="RU000414"/>
    </source>
</evidence>
<organism evidence="9">
    <name type="scientific">uncultured Anaerotruncus sp</name>
    <dbReference type="NCBI Taxonomy" id="905011"/>
    <lineage>
        <taxon>Bacteria</taxon>
        <taxon>Bacillati</taxon>
        <taxon>Bacillota</taxon>
        <taxon>Clostridia</taxon>
        <taxon>Eubacteriales</taxon>
        <taxon>Oscillospiraceae</taxon>
        <taxon>Anaerotruncus</taxon>
        <taxon>environmental samples</taxon>
    </lineage>
</organism>
<accession>A0A6N2R500</accession>
<dbReference type="Gene3D" id="3.55.40.20">
    <property type="entry name" value="Iron/manganese superoxide dismutase, C-terminal domain"/>
    <property type="match status" value="1"/>
</dbReference>
<dbReference type="EC" id="1.15.1.1" evidence="2 6"/>
<dbReference type="Gene3D" id="1.10.287.990">
    <property type="entry name" value="Fe,Mn superoxide dismutase (SOD) domain"/>
    <property type="match status" value="1"/>
</dbReference>
<dbReference type="AlphaFoldDB" id="A0A6N2R500"/>
<dbReference type="PROSITE" id="PS00088">
    <property type="entry name" value="SOD_MN"/>
    <property type="match status" value="1"/>
</dbReference>
<feature type="binding site" evidence="5">
    <location>
        <position position="32"/>
    </location>
    <ligand>
        <name>Mn(2+)</name>
        <dbReference type="ChEBI" id="CHEBI:29035"/>
    </ligand>
</feature>
<feature type="binding site" evidence="5">
    <location>
        <position position="87"/>
    </location>
    <ligand>
        <name>Mn(2+)</name>
        <dbReference type="ChEBI" id="CHEBI:29035"/>
    </ligand>
</feature>
<dbReference type="SUPFAM" id="SSF46609">
    <property type="entry name" value="Fe,Mn superoxide dismutase (SOD), N-terminal domain"/>
    <property type="match status" value="1"/>
</dbReference>
<feature type="binding site" evidence="5">
    <location>
        <position position="173"/>
    </location>
    <ligand>
        <name>Mn(2+)</name>
        <dbReference type="ChEBI" id="CHEBI:29035"/>
    </ligand>
</feature>
<dbReference type="SUPFAM" id="SSF54719">
    <property type="entry name" value="Fe,Mn superoxide dismutase (SOD), C-terminal domain"/>
    <property type="match status" value="1"/>
</dbReference>
<dbReference type="GO" id="GO:0005737">
    <property type="term" value="C:cytoplasm"/>
    <property type="evidence" value="ECO:0007669"/>
    <property type="project" value="TreeGrafter"/>
</dbReference>
<dbReference type="InterPro" id="IPR036324">
    <property type="entry name" value="Mn/Fe_SOD_N_sf"/>
</dbReference>
<dbReference type="EMBL" id="CACRSL010000003">
    <property type="protein sequence ID" value="VYS75349.1"/>
    <property type="molecule type" value="Genomic_DNA"/>
</dbReference>
<evidence type="ECO:0000256" key="1">
    <source>
        <dbReference type="ARBA" id="ARBA00008714"/>
    </source>
</evidence>
<feature type="domain" description="Manganese/iron superoxide dismutase C-terminal" evidence="8">
    <location>
        <begin position="102"/>
        <end position="200"/>
    </location>
</feature>
<dbReference type="InterPro" id="IPR019832">
    <property type="entry name" value="Mn/Fe_SOD_C"/>
</dbReference>
<evidence type="ECO:0000256" key="2">
    <source>
        <dbReference type="ARBA" id="ARBA00012682"/>
    </source>
</evidence>
<reference evidence="9" key="1">
    <citation type="submission" date="2019-11" db="EMBL/GenBank/DDBJ databases">
        <authorList>
            <person name="Feng L."/>
        </authorList>
    </citation>
    <scope>NUCLEOTIDE SEQUENCE</scope>
    <source>
        <strain evidence="9">AundefinedLFYP135</strain>
    </source>
</reference>
<dbReference type="InterPro" id="IPR019831">
    <property type="entry name" value="Mn/Fe_SOD_N"/>
</dbReference>
<dbReference type="Pfam" id="PF00081">
    <property type="entry name" value="Sod_Fe_N"/>
    <property type="match status" value="1"/>
</dbReference>
<dbReference type="PANTHER" id="PTHR43595:SF2">
    <property type="entry name" value="SMALL RIBOSOMAL SUBUNIT PROTEIN MS42"/>
    <property type="match status" value="1"/>
</dbReference>
<dbReference type="InterPro" id="IPR019833">
    <property type="entry name" value="Mn/Fe_SOD_BS"/>
</dbReference>